<protein>
    <recommendedName>
        <fullName evidence="3">NTF2-like N-terminal transpeptidase domain-containing protein</fullName>
    </recommendedName>
</protein>
<accession>A0A1Y3PK17</accession>
<proteinExistence type="predicted"/>
<dbReference type="AlphaFoldDB" id="A0A1Y3PK17"/>
<reference evidence="2" key="1">
    <citation type="submission" date="2016-06" db="EMBL/GenBank/DDBJ databases">
        <authorList>
            <person name="Nascimento L."/>
            <person name="Pereira R.V."/>
            <person name="Martins L.F."/>
            <person name="Quaggio R.B."/>
            <person name="Silva A.M."/>
            <person name="Setubal J.C."/>
        </authorList>
    </citation>
    <scope>NUCLEOTIDE SEQUENCE [LARGE SCALE GENOMIC DNA]</scope>
</reference>
<evidence type="ECO:0000313" key="1">
    <source>
        <dbReference type="EMBL" id="OUM86467.1"/>
    </source>
</evidence>
<dbReference type="EMBL" id="LZRT01000090">
    <property type="protein sequence ID" value="OUM86467.1"/>
    <property type="molecule type" value="Genomic_DNA"/>
</dbReference>
<gene>
    <name evidence="1" type="ORF">BAA01_06890</name>
</gene>
<name>A0A1Y3PK17_9BACI</name>
<dbReference type="InterPro" id="IPR032710">
    <property type="entry name" value="NTF2-like_dom_sf"/>
</dbReference>
<dbReference type="Proteomes" id="UP000196475">
    <property type="component" value="Unassembled WGS sequence"/>
</dbReference>
<dbReference type="PROSITE" id="PS51257">
    <property type="entry name" value="PROKAR_LIPOPROTEIN"/>
    <property type="match status" value="1"/>
</dbReference>
<comment type="caution">
    <text evidence="1">The sequence shown here is derived from an EMBL/GenBank/DDBJ whole genome shotgun (WGS) entry which is preliminary data.</text>
</comment>
<evidence type="ECO:0000313" key="2">
    <source>
        <dbReference type="Proteomes" id="UP000196475"/>
    </source>
</evidence>
<evidence type="ECO:0008006" key="3">
    <source>
        <dbReference type="Google" id="ProtNLM"/>
    </source>
</evidence>
<sequence length="172" mass="19723">MPNRFLIWTGLCLLLSLLLSGCGLLKNKENPTELVEQFLYLEQQGNFGSSWEKLHPEIQQYWPKEAYIQERAKVFMQIFGARQFEYQLGKPETIEEWTNPLTGTTFTKVQLVPTKITFSSAFGTMSLLQNYYLAMSGDTWYILWDINLRAPAHSAPAPFINDGQDSGNPHPQ</sequence>
<organism evidence="1 2">
    <name type="scientific">Bacillus thermozeamaize</name>
    <dbReference type="NCBI Taxonomy" id="230954"/>
    <lineage>
        <taxon>Bacteria</taxon>
        <taxon>Bacillati</taxon>
        <taxon>Bacillota</taxon>
        <taxon>Bacilli</taxon>
        <taxon>Bacillales</taxon>
        <taxon>Bacillaceae</taxon>
        <taxon>Bacillus</taxon>
    </lineage>
</organism>
<dbReference type="SUPFAM" id="SSF54427">
    <property type="entry name" value="NTF2-like"/>
    <property type="match status" value="1"/>
</dbReference>